<dbReference type="PROSITE" id="PS00211">
    <property type="entry name" value="ABC_TRANSPORTER_1"/>
    <property type="match status" value="1"/>
</dbReference>
<dbReference type="InterPro" id="IPR003593">
    <property type="entry name" value="AAA+_ATPase"/>
</dbReference>
<keyword evidence="2 7" id="KW-0812">Transmembrane</keyword>
<dbReference type="InterPro" id="IPR027417">
    <property type="entry name" value="P-loop_NTPase"/>
</dbReference>
<dbReference type="Proteomes" id="UP000261080">
    <property type="component" value="Unassembled WGS sequence"/>
</dbReference>
<evidence type="ECO:0000313" key="10">
    <source>
        <dbReference type="EMBL" id="RGE90070.1"/>
    </source>
</evidence>
<dbReference type="Gene3D" id="1.20.1560.10">
    <property type="entry name" value="ABC transporter type 1, transmembrane domain"/>
    <property type="match status" value="1"/>
</dbReference>
<dbReference type="EMBL" id="QVLX01000001">
    <property type="protein sequence ID" value="RGE90070.1"/>
    <property type="molecule type" value="Genomic_DNA"/>
</dbReference>
<dbReference type="RefSeq" id="WP_062304517.1">
    <property type="nucleotide sequence ID" value="NZ_CALBAT010000016.1"/>
</dbReference>
<name>A0A3E3K641_9FIRM</name>
<dbReference type="GO" id="GO:0034040">
    <property type="term" value="F:ATPase-coupled lipid transmembrane transporter activity"/>
    <property type="evidence" value="ECO:0007669"/>
    <property type="project" value="TreeGrafter"/>
</dbReference>
<dbReference type="PANTHER" id="PTHR24221">
    <property type="entry name" value="ATP-BINDING CASSETTE SUB-FAMILY B"/>
    <property type="match status" value="1"/>
</dbReference>
<dbReference type="PANTHER" id="PTHR24221:SF654">
    <property type="entry name" value="ATP-BINDING CASSETTE SUB-FAMILY B MEMBER 6"/>
    <property type="match status" value="1"/>
</dbReference>
<dbReference type="Gene3D" id="3.40.50.300">
    <property type="entry name" value="P-loop containing nucleotide triphosphate hydrolases"/>
    <property type="match status" value="1"/>
</dbReference>
<accession>A0A3E3K641</accession>
<dbReference type="InterPro" id="IPR036640">
    <property type="entry name" value="ABC1_TM_sf"/>
</dbReference>
<dbReference type="CDD" id="cd03228">
    <property type="entry name" value="ABCC_MRP_Like"/>
    <property type="match status" value="1"/>
</dbReference>
<dbReference type="PROSITE" id="PS50893">
    <property type="entry name" value="ABC_TRANSPORTER_2"/>
    <property type="match status" value="1"/>
</dbReference>
<dbReference type="GO" id="GO:0016887">
    <property type="term" value="F:ATP hydrolysis activity"/>
    <property type="evidence" value="ECO:0007669"/>
    <property type="project" value="InterPro"/>
</dbReference>
<dbReference type="GO" id="GO:0140359">
    <property type="term" value="F:ABC-type transporter activity"/>
    <property type="evidence" value="ECO:0007669"/>
    <property type="project" value="InterPro"/>
</dbReference>
<dbReference type="InterPro" id="IPR003439">
    <property type="entry name" value="ABC_transporter-like_ATP-bd"/>
</dbReference>
<gene>
    <name evidence="10" type="ORF">DW016_02115</name>
</gene>
<keyword evidence="6 7" id="KW-0472">Membrane</keyword>
<feature type="transmembrane region" description="Helical" evidence="7">
    <location>
        <begin position="12"/>
        <end position="35"/>
    </location>
</feature>
<dbReference type="InterPro" id="IPR039421">
    <property type="entry name" value="Type_1_exporter"/>
</dbReference>
<keyword evidence="3" id="KW-0547">Nucleotide-binding</keyword>
<evidence type="ECO:0000256" key="3">
    <source>
        <dbReference type="ARBA" id="ARBA00022741"/>
    </source>
</evidence>
<proteinExistence type="predicted"/>
<dbReference type="Pfam" id="PF00005">
    <property type="entry name" value="ABC_tran"/>
    <property type="match status" value="1"/>
</dbReference>
<dbReference type="OrthoDB" id="95687at2"/>
<keyword evidence="4 10" id="KW-0067">ATP-binding</keyword>
<dbReference type="GO" id="GO:0005886">
    <property type="term" value="C:plasma membrane"/>
    <property type="evidence" value="ECO:0007669"/>
    <property type="project" value="UniProtKB-SubCell"/>
</dbReference>
<evidence type="ECO:0000256" key="1">
    <source>
        <dbReference type="ARBA" id="ARBA00004651"/>
    </source>
</evidence>
<evidence type="ECO:0000256" key="6">
    <source>
        <dbReference type="ARBA" id="ARBA00023136"/>
    </source>
</evidence>
<dbReference type="Pfam" id="PF00664">
    <property type="entry name" value="ABC_membrane"/>
    <property type="match status" value="1"/>
</dbReference>
<reference evidence="10 11" key="1">
    <citation type="submission" date="2018-08" db="EMBL/GenBank/DDBJ databases">
        <title>A genome reference for cultivated species of the human gut microbiota.</title>
        <authorList>
            <person name="Zou Y."/>
            <person name="Xue W."/>
            <person name="Luo G."/>
        </authorList>
    </citation>
    <scope>NUCLEOTIDE SEQUENCE [LARGE SCALE GENOMIC DNA]</scope>
    <source>
        <strain evidence="10 11">AF37-2AT</strain>
    </source>
</reference>
<dbReference type="SMART" id="SM00382">
    <property type="entry name" value="AAA"/>
    <property type="match status" value="1"/>
</dbReference>
<feature type="transmembrane region" description="Helical" evidence="7">
    <location>
        <begin position="137"/>
        <end position="165"/>
    </location>
</feature>
<dbReference type="PROSITE" id="PS50929">
    <property type="entry name" value="ABC_TM1F"/>
    <property type="match status" value="1"/>
</dbReference>
<feature type="transmembrane region" description="Helical" evidence="7">
    <location>
        <begin position="47"/>
        <end position="69"/>
    </location>
</feature>
<comment type="subcellular location">
    <subcellularLocation>
        <location evidence="1">Cell membrane</location>
        <topology evidence="1">Multi-pass membrane protein</topology>
    </subcellularLocation>
</comment>
<feature type="domain" description="ABC transporter" evidence="8">
    <location>
        <begin position="322"/>
        <end position="534"/>
    </location>
</feature>
<evidence type="ECO:0000256" key="4">
    <source>
        <dbReference type="ARBA" id="ARBA00022840"/>
    </source>
</evidence>
<evidence type="ECO:0000259" key="9">
    <source>
        <dbReference type="PROSITE" id="PS50929"/>
    </source>
</evidence>
<evidence type="ECO:0000313" key="11">
    <source>
        <dbReference type="Proteomes" id="UP000261080"/>
    </source>
</evidence>
<protein>
    <submittedName>
        <fullName evidence="10">ABC transporter ATP-binding protein</fullName>
    </submittedName>
</protein>
<dbReference type="InterPro" id="IPR011527">
    <property type="entry name" value="ABC1_TM_dom"/>
</dbReference>
<dbReference type="GO" id="GO:0005524">
    <property type="term" value="F:ATP binding"/>
    <property type="evidence" value="ECO:0007669"/>
    <property type="project" value="UniProtKB-KW"/>
</dbReference>
<keyword evidence="5 7" id="KW-1133">Transmembrane helix</keyword>
<dbReference type="AlphaFoldDB" id="A0A3E3K641"/>
<organism evidence="10 11">
    <name type="scientific">Sellimonas intestinalis</name>
    <dbReference type="NCBI Taxonomy" id="1653434"/>
    <lineage>
        <taxon>Bacteria</taxon>
        <taxon>Bacillati</taxon>
        <taxon>Bacillota</taxon>
        <taxon>Clostridia</taxon>
        <taxon>Lachnospirales</taxon>
        <taxon>Lachnospiraceae</taxon>
        <taxon>Sellimonas</taxon>
    </lineage>
</organism>
<evidence type="ECO:0000256" key="5">
    <source>
        <dbReference type="ARBA" id="ARBA00022989"/>
    </source>
</evidence>
<dbReference type="InterPro" id="IPR017871">
    <property type="entry name" value="ABC_transporter-like_CS"/>
</dbReference>
<evidence type="ECO:0000256" key="2">
    <source>
        <dbReference type="ARBA" id="ARBA00022692"/>
    </source>
</evidence>
<dbReference type="SUPFAM" id="SSF52540">
    <property type="entry name" value="P-loop containing nucleoside triphosphate hydrolases"/>
    <property type="match status" value="1"/>
</dbReference>
<feature type="domain" description="ABC transmembrane type-1" evidence="9">
    <location>
        <begin position="19"/>
        <end position="233"/>
    </location>
</feature>
<dbReference type="SUPFAM" id="SSF90123">
    <property type="entry name" value="ABC transporter transmembrane region"/>
    <property type="match status" value="1"/>
</dbReference>
<evidence type="ECO:0000259" key="8">
    <source>
        <dbReference type="PROSITE" id="PS50893"/>
    </source>
</evidence>
<keyword evidence="11" id="KW-1185">Reference proteome</keyword>
<evidence type="ECO:0000256" key="7">
    <source>
        <dbReference type="SAM" id="Phobius"/>
    </source>
</evidence>
<sequence length="534" mass="60823">MKSFMKHYKFESSIIFFELLFQNLLLLGSTLITMYMAKLVMEGDLRGILICSAGIMILYLILHLLFWSYDVHLTKVIAKINQAMRENLNHQMLSKSVEQLKKGDSGEYLSWYINDLKEAEEKGIRNFYDAIDEIIKLVLGIIVLGAINWRLLLCTLITTGMVYVLSHRFGNDVKQESEKVSAIWEKFTKAVKEQIGGVRVLKYFGYQDRFQRQIEGESKELEKQRYIYVKTQGKATLKIRGINSVASFVNNMVLFGMCALRVIPAEIFFGGGNLINQVKNSILTLSELRVAMDGARPYFEKINRMAEETEKKKELPMINNEIEFRNLSFAYSEKPVFENLNLKFKVGGKYGIIGKSGSGKTTLLKILLGQLTSYSGELLFDGVDAAVYDTESFYRQMAYIEQNVFLFHTTIRENITLGAEFQKEELEEALRNSALYEDLKSFPQGLDTDVGENGDCLSGGQKQRVAVARALIHKRNILVVDEGTSALDKINAKKIETALLKSKDVTLLFVSHHLEEKDMQKYTNVYCLGEKVAQ</sequence>
<comment type="caution">
    <text evidence="10">The sequence shown here is derived from an EMBL/GenBank/DDBJ whole genome shotgun (WGS) entry which is preliminary data.</text>
</comment>